<protein>
    <recommendedName>
        <fullName evidence="3 4">Dephospho-CoA kinase</fullName>
        <ecNumber evidence="3 4">2.7.1.24</ecNumber>
    </recommendedName>
    <alternativeName>
        <fullName evidence="3">Dephosphocoenzyme A kinase</fullName>
    </alternativeName>
</protein>
<dbReference type="NCBIfam" id="TIGR00152">
    <property type="entry name" value="dephospho-CoA kinase"/>
    <property type="match status" value="1"/>
</dbReference>
<keyword evidence="6" id="KW-1185">Reference proteome</keyword>
<dbReference type="InterPro" id="IPR027417">
    <property type="entry name" value="P-loop_NTPase"/>
</dbReference>
<feature type="binding site" evidence="3">
    <location>
        <begin position="8"/>
        <end position="13"/>
    </location>
    <ligand>
        <name>ATP</name>
        <dbReference type="ChEBI" id="CHEBI:30616"/>
    </ligand>
</feature>
<accession>A0ABY4L6J2</accession>
<dbReference type="InterPro" id="IPR001977">
    <property type="entry name" value="Depp_CoAkinase"/>
</dbReference>
<evidence type="ECO:0000256" key="2">
    <source>
        <dbReference type="ARBA" id="ARBA00022840"/>
    </source>
</evidence>
<keyword evidence="1 3" id="KW-0547">Nucleotide-binding</keyword>
<evidence type="ECO:0000313" key="6">
    <source>
        <dbReference type="Proteomes" id="UP000832041"/>
    </source>
</evidence>
<keyword evidence="3 5" id="KW-0418">Kinase</keyword>
<dbReference type="HAMAP" id="MF_00376">
    <property type="entry name" value="Dephospho_CoA_kinase"/>
    <property type="match status" value="1"/>
</dbReference>
<dbReference type="GO" id="GO:0004140">
    <property type="term" value="F:dephospho-CoA kinase activity"/>
    <property type="evidence" value="ECO:0007669"/>
    <property type="project" value="UniProtKB-EC"/>
</dbReference>
<evidence type="ECO:0000256" key="4">
    <source>
        <dbReference type="NCBIfam" id="TIGR00152"/>
    </source>
</evidence>
<dbReference type="Gene3D" id="3.40.50.300">
    <property type="entry name" value="P-loop containing nucleotide triphosphate hydrolases"/>
    <property type="match status" value="1"/>
</dbReference>
<sequence>MGLTGGIGSGKSSVARRLAEYGALVIDADAIAREVVEPGTEALAEIVAEFGEQVLTPEGRLDRPKLGEIVFADEARLARLNAIVHPRVGQRTQELMERAEEGTVVVYDVPLLVENGLADLYDVVVVVDVPVRTQVERVTATRGMPEEQVRARIRAQATREQRRAVADILIDNSGSEQELDVRVAEVWEELQRRLRDTRPADPAS</sequence>
<evidence type="ECO:0000313" key="5">
    <source>
        <dbReference type="EMBL" id="UPT23292.1"/>
    </source>
</evidence>
<dbReference type="Pfam" id="PF01121">
    <property type="entry name" value="CoaE"/>
    <property type="match status" value="1"/>
</dbReference>
<dbReference type="NCBIfam" id="NF002879">
    <property type="entry name" value="PRK03333.1"/>
    <property type="match status" value="1"/>
</dbReference>
<comment type="function">
    <text evidence="3">Catalyzes the phosphorylation of the 3'-hydroxyl group of dephosphocoenzyme A to form coenzyme A.</text>
</comment>
<name>A0ABY4L6J2_THEAE</name>
<dbReference type="CDD" id="cd02022">
    <property type="entry name" value="DPCK"/>
    <property type="match status" value="1"/>
</dbReference>
<keyword evidence="3" id="KW-0173">Coenzyme A biosynthesis</keyword>
<dbReference type="SUPFAM" id="SSF52540">
    <property type="entry name" value="P-loop containing nucleoside triphosphate hydrolases"/>
    <property type="match status" value="1"/>
</dbReference>
<dbReference type="PANTHER" id="PTHR10695:SF46">
    <property type="entry name" value="BIFUNCTIONAL COENZYME A SYNTHASE-RELATED"/>
    <property type="match status" value="1"/>
</dbReference>
<evidence type="ECO:0000256" key="1">
    <source>
        <dbReference type="ARBA" id="ARBA00022741"/>
    </source>
</evidence>
<comment type="subcellular location">
    <subcellularLocation>
        <location evidence="3">Cytoplasm</location>
    </subcellularLocation>
</comment>
<proteinExistence type="inferred from homology"/>
<reference evidence="5 6" key="1">
    <citation type="submission" date="2020-04" db="EMBL/GenBank/DDBJ databases">
        <title>Thermobifida alba genome sequencing and assembly.</title>
        <authorList>
            <person name="Luzics S."/>
            <person name="Horvath B."/>
            <person name="Nagy I."/>
            <person name="Toth A."/>
            <person name="Nagy I."/>
            <person name="Kukolya J."/>
        </authorList>
    </citation>
    <scope>NUCLEOTIDE SEQUENCE [LARGE SCALE GENOMIC DNA]</scope>
    <source>
        <strain evidence="5 6">DSM 43795</strain>
    </source>
</reference>
<dbReference type="EMBL" id="CP051627">
    <property type="protein sequence ID" value="UPT23292.1"/>
    <property type="molecule type" value="Genomic_DNA"/>
</dbReference>
<dbReference type="PROSITE" id="PS51219">
    <property type="entry name" value="DPCK"/>
    <property type="match status" value="1"/>
</dbReference>
<comment type="pathway">
    <text evidence="3">Cofactor biosynthesis; coenzyme A biosynthesis; CoA from (R)-pantothenate: step 5/5.</text>
</comment>
<keyword evidence="3" id="KW-0963">Cytoplasm</keyword>
<dbReference type="PANTHER" id="PTHR10695">
    <property type="entry name" value="DEPHOSPHO-COA KINASE-RELATED"/>
    <property type="match status" value="1"/>
</dbReference>
<evidence type="ECO:0000256" key="3">
    <source>
        <dbReference type="HAMAP-Rule" id="MF_00376"/>
    </source>
</evidence>
<keyword evidence="3 5" id="KW-0808">Transferase</keyword>
<comment type="similarity">
    <text evidence="3">Belongs to the CoaE family.</text>
</comment>
<dbReference type="Proteomes" id="UP000832041">
    <property type="component" value="Chromosome"/>
</dbReference>
<dbReference type="EC" id="2.7.1.24" evidence="3 4"/>
<gene>
    <name evidence="3" type="primary">coaE</name>
    <name evidence="5" type="ORF">FOF52_02815</name>
</gene>
<keyword evidence="2 3" id="KW-0067">ATP-binding</keyword>
<organism evidence="5 6">
    <name type="scientific">Thermobifida alba</name>
    <name type="common">Thermomonospora alba</name>
    <dbReference type="NCBI Taxonomy" id="53522"/>
    <lineage>
        <taxon>Bacteria</taxon>
        <taxon>Bacillati</taxon>
        <taxon>Actinomycetota</taxon>
        <taxon>Actinomycetes</taxon>
        <taxon>Streptosporangiales</taxon>
        <taxon>Nocardiopsidaceae</taxon>
        <taxon>Thermobifida</taxon>
    </lineage>
</organism>
<comment type="catalytic activity">
    <reaction evidence="3">
        <text>3'-dephospho-CoA + ATP = ADP + CoA + H(+)</text>
        <dbReference type="Rhea" id="RHEA:18245"/>
        <dbReference type="ChEBI" id="CHEBI:15378"/>
        <dbReference type="ChEBI" id="CHEBI:30616"/>
        <dbReference type="ChEBI" id="CHEBI:57287"/>
        <dbReference type="ChEBI" id="CHEBI:57328"/>
        <dbReference type="ChEBI" id="CHEBI:456216"/>
        <dbReference type="EC" id="2.7.1.24"/>
    </reaction>
</comment>